<dbReference type="Proteomes" id="UP000632766">
    <property type="component" value="Unassembled WGS sequence"/>
</dbReference>
<dbReference type="EMBL" id="JAECZC010000030">
    <property type="protein sequence ID" value="MBH8563855.1"/>
    <property type="molecule type" value="Genomic_DNA"/>
</dbReference>
<keyword evidence="3" id="KW-1185">Reference proteome</keyword>
<keyword evidence="1" id="KW-0812">Transmembrane</keyword>
<protein>
    <submittedName>
        <fullName evidence="2">Uncharacterized protein</fullName>
    </submittedName>
</protein>
<reference evidence="2 3" key="1">
    <citation type="journal article" date="2021" name="Int. J. Syst. Evol. Microbiol.">
        <title>Amazonocrinis nigriterrae gen. nov., sp. nov., Atlanticothrix silvestris gen. nov., sp. nov. and Dendronalium phyllosphericum gen. nov., sp. nov., nostocacean cyanobacteria from Brazilian environments.</title>
        <authorList>
            <person name="Alvarenga D.O."/>
            <person name="Andreote A.P.D."/>
            <person name="Branco L.H.Z."/>
            <person name="Delbaje E."/>
            <person name="Cruz R.B."/>
            <person name="Varani A.M."/>
            <person name="Fiore M.F."/>
        </authorList>
    </citation>
    <scope>NUCLEOTIDE SEQUENCE [LARGE SCALE GENOMIC DNA]</scope>
    <source>
        <strain evidence="2 3">CENA67</strain>
    </source>
</reference>
<sequence>MKQAFFWSSWFTTLGTTGLLFLWSLPLSPFTHPGSTANEAAIIFFPVMGLRWLAIASTITLVVMAWGRQLNLATGSVIGLTILVLALHLVLGLINIGIMNVWLSVEPIKTRTTNTVYAGIYFGLPTFWILLTAGLMLRLAHFRN</sequence>
<accession>A0A8J7HUX7</accession>
<feature type="transmembrane region" description="Helical" evidence="1">
    <location>
        <begin position="43"/>
        <end position="66"/>
    </location>
</feature>
<proteinExistence type="predicted"/>
<feature type="transmembrane region" description="Helical" evidence="1">
    <location>
        <begin position="78"/>
        <end position="103"/>
    </location>
</feature>
<gene>
    <name evidence="2" type="ORF">I8748_16935</name>
</gene>
<evidence type="ECO:0000313" key="3">
    <source>
        <dbReference type="Proteomes" id="UP000632766"/>
    </source>
</evidence>
<organism evidence="2 3">
    <name type="scientific">Amazonocrinis nigriterrae CENA67</name>
    <dbReference type="NCBI Taxonomy" id="2794033"/>
    <lineage>
        <taxon>Bacteria</taxon>
        <taxon>Bacillati</taxon>
        <taxon>Cyanobacteriota</taxon>
        <taxon>Cyanophyceae</taxon>
        <taxon>Nostocales</taxon>
        <taxon>Nostocaceae</taxon>
        <taxon>Amazonocrinis</taxon>
        <taxon>Amazonocrinis nigriterrae</taxon>
    </lineage>
</organism>
<keyword evidence="1" id="KW-0472">Membrane</keyword>
<evidence type="ECO:0000313" key="2">
    <source>
        <dbReference type="EMBL" id="MBH8563855.1"/>
    </source>
</evidence>
<dbReference type="AlphaFoldDB" id="A0A8J7HUX7"/>
<dbReference type="RefSeq" id="WP_198125723.1">
    <property type="nucleotide sequence ID" value="NZ_JAECZC010000030.1"/>
</dbReference>
<feature type="transmembrane region" description="Helical" evidence="1">
    <location>
        <begin position="115"/>
        <end position="137"/>
    </location>
</feature>
<comment type="caution">
    <text evidence="2">The sequence shown here is derived from an EMBL/GenBank/DDBJ whole genome shotgun (WGS) entry which is preliminary data.</text>
</comment>
<evidence type="ECO:0000256" key="1">
    <source>
        <dbReference type="SAM" id="Phobius"/>
    </source>
</evidence>
<name>A0A8J7HUX7_9NOST</name>
<keyword evidence="1" id="KW-1133">Transmembrane helix</keyword>